<dbReference type="GO" id="GO:0047388">
    <property type="term" value="F:[glutamine synthetase]-adenylyl-L-tyrosine phosphorylase activity"/>
    <property type="evidence" value="ECO:0007669"/>
    <property type="project" value="UniProtKB-EC"/>
</dbReference>
<feature type="domain" description="Glutamate-ammonia ligase adenylyltransferase repeated" evidence="8">
    <location>
        <begin position="562"/>
        <end position="814"/>
    </location>
</feature>
<evidence type="ECO:0000256" key="5">
    <source>
        <dbReference type="ARBA" id="ARBA00022842"/>
    </source>
</evidence>
<dbReference type="InterPro" id="IPR013546">
    <property type="entry name" value="PII_UdlTrfase/GS_AdlTrfase"/>
</dbReference>
<feature type="domain" description="Glutamate-ammonia ligase adenylyltransferase repeated" evidence="8">
    <location>
        <begin position="44"/>
        <end position="283"/>
    </location>
</feature>
<keyword evidence="10" id="KW-0436">Ligase</keyword>
<dbReference type="InterPro" id="IPR005190">
    <property type="entry name" value="GlnE_rpt_dom"/>
</dbReference>
<comment type="cofactor">
    <cofactor evidence="7">
        <name>Mg(2+)</name>
        <dbReference type="ChEBI" id="CHEBI:18420"/>
    </cofactor>
</comment>
<dbReference type="AlphaFoldDB" id="A0A4R4AJT1"/>
<dbReference type="GO" id="GO:0000820">
    <property type="term" value="P:regulation of glutamine family amino acid metabolic process"/>
    <property type="evidence" value="ECO:0007669"/>
    <property type="project" value="UniProtKB-UniRule"/>
</dbReference>
<sequence length="956" mass="108179">MNEPMSTEPVTESHWQDWLAWAAETGVEVPDTPVFARARAAVWDGSEFVALEVQRHPEMFAELLASGDLFRAYGPGDLDRALTRALAEVDDEQALARALRLFRRREQVRIVWRDLSGEGALEEVLEDLSELADCCIRQALGKLQDWTRAELGVPCDAEGRALEMVVLAMGKLGARELNLSSDIDLIFAFPERGEVRDGPRALSNEQFFTRLGQRLVQALGQQTVDGFVFRVDTRLRPFGESGPLAMCFDAMEDYYQSQAREWERYAMIKARAVCGDAEDIAQLEAMLRPFVYRRYLDFGAIESLRELKRLIAKELYRRGMDANIKLGPGGIREIEFIGQAFQLVRGGRDAELQIRPIREVLALLGERELLPPEAVRELDDAYCFLRRVENRLQAWRDRQTHTLPEDEAARERMARAMGFADWASFAPVLAAHRERVQHHFDEVFAPPSGEDEPADHEHEDELAALWRGEYEREQALALLAESGFASPESALVHIDAFRDTIERKVSRRGSERLAQLMPLALPIVAASEHADLALERVLRLLEAVARRTSYLAMLVEHPCILSQLARLAGMSPWFTDRLSRQPLLLDEMIDPRRLYDPLRREGLDEELDVLLGPVDPEDLEQQMERLRQFAQGNMLRVAAADLTGVIPLMVVSDYLTEIAEATVTRVLELTLTHLQARHGRPTAIPGEGSGFLVLGYGKLGGIELGYGSDLDLVFVHASDSMTAMTDGEREISNEQFYARLGQRMIHMLTTRTPSGTLYEVDMRLRPDGGKGMLVRSIGAFAAYQDKDAWTWEHQALVRARPVAGDPELARRFAEVRRGILCRRRDPEQLRRDVREMRAKMRANLDRSGDGRFDLKQGPGGIADIEFMVQYAVLRWAADHPELADWTDNVRLLDTLARIDLLPGDTAENLAEAYKVLRAAYHRSALQEQPKTIADDQLLAERARVRALWCELMEECG</sequence>
<dbReference type="EMBL" id="SMDC01000001">
    <property type="protein sequence ID" value="TCW39641.1"/>
    <property type="molecule type" value="Genomic_DNA"/>
</dbReference>
<comment type="catalytic activity">
    <reaction evidence="7">
        <text>[glutamine synthetase]-O(4)-(5'-adenylyl)-L-tyrosine + phosphate = [glutamine synthetase]-L-tyrosine + ADP</text>
        <dbReference type="Rhea" id="RHEA:43716"/>
        <dbReference type="Rhea" id="RHEA-COMP:10660"/>
        <dbReference type="Rhea" id="RHEA-COMP:10661"/>
        <dbReference type="ChEBI" id="CHEBI:43474"/>
        <dbReference type="ChEBI" id="CHEBI:46858"/>
        <dbReference type="ChEBI" id="CHEBI:83624"/>
        <dbReference type="ChEBI" id="CHEBI:456216"/>
        <dbReference type="EC" id="2.7.7.89"/>
    </reaction>
</comment>
<comment type="function">
    <text evidence="7">Involved in the regulation of glutamine synthetase GlnA, a key enzyme in the process to assimilate ammonia. When cellular nitrogen levels are high, the C-terminal adenylyl transferase (AT) inactivates GlnA by covalent transfer of an adenylyl group from ATP to specific tyrosine residue of GlnA, thus reducing its activity. Conversely, when nitrogen levels are low, the N-terminal adenylyl removase (AR) activates GlnA by removing the adenylyl group by phosphorolysis, increasing its activity. The regulatory region of GlnE binds the signal transduction protein PII (GlnB) which indicates the nitrogen status of the cell.</text>
</comment>
<proteinExistence type="inferred from homology"/>
<evidence type="ECO:0000313" key="11">
    <source>
        <dbReference type="Proteomes" id="UP000295247"/>
    </source>
</evidence>
<dbReference type="GO" id="GO:0008882">
    <property type="term" value="F:[glutamate-ammonia-ligase] adenylyltransferase activity"/>
    <property type="evidence" value="ECO:0007669"/>
    <property type="project" value="UniProtKB-UniRule"/>
</dbReference>
<name>A0A4R4AJT1_MARGR</name>
<dbReference type="Gene3D" id="1.20.120.330">
    <property type="entry name" value="Nucleotidyltransferases domain 2"/>
    <property type="match status" value="2"/>
</dbReference>
<comment type="caution">
    <text evidence="10">The sequence shown here is derived from an EMBL/GenBank/DDBJ whole genome shotgun (WGS) entry which is preliminary data.</text>
</comment>
<keyword evidence="1 7" id="KW-0808">Transferase</keyword>
<evidence type="ECO:0000259" key="9">
    <source>
        <dbReference type="Pfam" id="PF08335"/>
    </source>
</evidence>
<dbReference type="GO" id="GO:0005829">
    <property type="term" value="C:cytosol"/>
    <property type="evidence" value="ECO:0007669"/>
    <property type="project" value="TreeGrafter"/>
</dbReference>
<comment type="catalytic activity">
    <reaction evidence="7">
        <text>[glutamine synthetase]-L-tyrosine + ATP = [glutamine synthetase]-O(4)-(5'-adenylyl)-L-tyrosine + diphosphate</text>
        <dbReference type="Rhea" id="RHEA:18589"/>
        <dbReference type="Rhea" id="RHEA-COMP:10660"/>
        <dbReference type="Rhea" id="RHEA-COMP:10661"/>
        <dbReference type="ChEBI" id="CHEBI:30616"/>
        <dbReference type="ChEBI" id="CHEBI:33019"/>
        <dbReference type="ChEBI" id="CHEBI:46858"/>
        <dbReference type="ChEBI" id="CHEBI:83624"/>
        <dbReference type="EC" id="2.7.7.42"/>
    </reaction>
</comment>
<dbReference type="Pfam" id="PF03710">
    <property type="entry name" value="GlnE"/>
    <property type="match status" value="2"/>
</dbReference>
<dbReference type="FunFam" id="3.30.460.10:FF:000009">
    <property type="entry name" value="Bifunctional glutamine synthetase adenylyltransferase/adenylyl-removing enzyme"/>
    <property type="match status" value="2"/>
</dbReference>
<evidence type="ECO:0000256" key="6">
    <source>
        <dbReference type="ARBA" id="ARBA00023268"/>
    </source>
</evidence>
<comment type="similarity">
    <text evidence="7">Belongs to the GlnE family.</text>
</comment>
<dbReference type="FunFam" id="1.20.120.330:FF:000005">
    <property type="entry name" value="Bifunctional glutamine synthetase adenylyltransferase/adenylyl-removing enzyme"/>
    <property type="match status" value="1"/>
</dbReference>
<dbReference type="SUPFAM" id="SSF81301">
    <property type="entry name" value="Nucleotidyltransferase"/>
    <property type="match status" value="2"/>
</dbReference>
<evidence type="ECO:0000256" key="7">
    <source>
        <dbReference type="HAMAP-Rule" id="MF_00802"/>
    </source>
</evidence>
<dbReference type="GO" id="GO:0000287">
    <property type="term" value="F:magnesium ion binding"/>
    <property type="evidence" value="ECO:0007669"/>
    <property type="project" value="UniProtKB-UniRule"/>
</dbReference>
<protein>
    <recommendedName>
        <fullName evidence="7">Bifunctional glutamine synthetase adenylyltransferase/adenylyl-removing enzyme</fullName>
    </recommendedName>
    <alternativeName>
        <fullName evidence="7">ATP:glutamine synthetase adenylyltransferase</fullName>
    </alternativeName>
    <alternativeName>
        <fullName evidence="7">ATase</fullName>
    </alternativeName>
    <domain>
        <recommendedName>
            <fullName evidence="7">Glutamine synthetase adenylyl-L-tyrosine phosphorylase</fullName>
            <ecNumber evidence="7">2.7.7.89</ecNumber>
        </recommendedName>
        <alternativeName>
            <fullName evidence="7">Adenylyl removase</fullName>
            <shortName evidence="7">AR</shortName>
            <shortName evidence="7">AT-N</shortName>
        </alternativeName>
    </domain>
    <domain>
        <recommendedName>
            <fullName evidence="7">Glutamine synthetase adenylyl transferase</fullName>
            <ecNumber evidence="7">2.7.7.42</ecNumber>
        </recommendedName>
        <alternativeName>
            <fullName evidence="7">Adenylyl transferase</fullName>
            <shortName evidence="7">AT</shortName>
            <shortName evidence="7">AT-C</shortName>
        </alternativeName>
    </domain>
</protein>
<reference evidence="10 11" key="1">
    <citation type="submission" date="2019-03" db="EMBL/GenBank/DDBJ databases">
        <title>Genomic Encyclopedia of Type Strains, Phase IV (KMG-IV): sequencing the most valuable type-strain genomes for metagenomic binning, comparative biology and taxonomic classification.</title>
        <authorList>
            <person name="Goeker M."/>
        </authorList>
    </citation>
    <scope>NUCLEOTIDE SEQUENCE [LARGE SCALE GENOMIC DNA]</scope>
    <source>
        <strain evidence="10 11">DSM 203</strain>
    </source>
</reference>
<keyword evidence="6 7" id="KW-0511">Multifunctional enzyme</keyword>
<dbReference type="Gene3D" id="1.20.120.1510">
    <property type="match status" value="1"/>
</dbReference>
<feature type="domain" description="PII-uridylyltransferase/Glutamine-synthetase adenylyltransferase" evidence="9">
    <location>
        <begin position="306"/>
        <end position="444"/>
    </location>
</feature>
<dbReference type="EC" id="2.7.7.42" evidence="7"/>
<dbReference type="GO" id="GO:0005524">
    <property type="term" value="F:ATP binding"/>
    <property type="evidence" value="ECO:0007669"/>
    <property type="project" value="UniProtKB-UniRule"/>
</dbReference>
<dbReference type="Proteomes" id="UP000295247">
    <property type="component" value="Unassembled WGS sequence"/>
</dbReference>
<dbReference type="EC" id="2.7.7.89" evidence="7"/>
<keyword evidence="4 7" id="KW-0067">ATP-binding</keyword>
<dbReference type="Gene3D" id="3.30.460.10">
    <property type="entry name" value="Beta Polymerase, domain 2"/>
    <property type="match status" value="2"/>
</dbReference>
<dbReference type="PANTHER" id="PTHR30621:SF0">
    <property type="entry name" value="BIFUNCTIONAL GLUTAMINE SYNTHETASE ADENYLYLTRANSFERASE_ADENYLYL-REMOVING ENZYME"/>
    <property type="match status" value="1"/>
</dbReference>
<dbReference type="PANTHER" id="PTHR30621">
    <property type="entry name" value="GLUTAMINE SYNTHETASE ADENYLYLTRANSFERASE"/>
    <property type="match status" value="1"/>
</dbReference>
<feature type="region of interest" description="Adenylyl removase" evidence="7">
    <location>
        <begin position="1"/>
        <end position="448"/>
    </location>
</feature>
<evidence type="ECO:0000256" key="2">
    <source>
        <dbReference type="ARBA" id="ARBA00022695"/>
    </source>
</evidence>
<keyword evidence="3 7" id="KW-0547">Nucleotide-binding</keyword>
<evidence type="ECO:0000256" key="1">
    <source>
        <dbReference type="ARBA" id="ARBA00022679"/>
    </source>
</evidence>
<dbReference type="InterPro" id="IPR043519">
    <property type="entry name" value="NT_sf"/>
</dbReference>
<dbReference type="CDD" id="cd05401">
    <property type="entry name" value="NT_GlnE_GlnD_like"/>
    <property type="match status" value="2"/>
</dbReference>
<evidence type="ECO:0000259" key="8">
    <source>
        <dbReference type="Pfam" id="PF03710"/>
    </source>
</evidence>
<dbReference type="NCBIfam" id="NF008292">
    <property type="entry name" value="PRK11072.1"/>
    <property type="match status" value="1"/>
</dbReference>
<dbReference type="InterPro" id="IPR023057">
    <property type="entry name" value="GlnE"/>
</dbReference>
<dbReference type="SUPFAM" id="SSF81593">
    <property type="entry name" value="Nucleotidyltransferase substrate binding subunit/domain"/>
    <property type="match status" value="2"/>
</dbReference>
<accession>A0A4R4AJT1</accession>
<dbReference type="HAMAP" id="MF_00802">
    <property type="entry name" value="GlnE"/>
    <property type="match status" value="1"/>
</dbReference>
<keyword evidence="5 7" id="KW-0460">Magnesium</keyword>
<feature type="domain" description="PII-uridylyltransferase/Glutamine-synthetase adenylyltransferase" evidence="9">
    <location>
        <begin position="834"/>
        <end position="922"/>
    </location>
</feature>
<dbReference type="Pfam" id="PF08335">
    <property type="entry name" value="GlnD_UR_UTase"/>
    <property type="match status" value="2"/>
</dbReference>
<evidence type="ECO:0000256" key="3">
    <source>
        <dbReference type="ARBA" id="ARBA00022741"/>
    </source>
</evidence>
<gene>
    <name evidence="7" type="primary">glnE</name>
    <name evidence="10" type="ORF">EDC29_10153</name>
</gene>
<organism evidence="10 11">
    <name type="scientific">Marichromatium gracile</name>
    <name type="common">Chromatium gracile</name>
    <dbReference type="NCBI Taxonomy" id="1048"/>
    <lineage>
        <taxon>Bacteria</taxon>
        <taxon>Pseudomonadati</taxon>
        <taxon>Pseudomonadota</taxon>
        <taxon>Gammaproteobacteria</taxon>
        <taxon>Chromatiales</taxon>
        <taxon>Chromatiaceae</taxon>
        <taxon>Marichromatium</taxon>
    </lineage>
</organism>
<evidence type="ECO:0000313" key="10">
    <source>
        <dbReference type="EMBL" id="TCW39641.1"/>
    </source>
</evidence>
<dbReference type="GO" id="GO:0016874">
    <property type="term" value="F:ligase activity"/>
    <property type="evidence" value="ECO:0007669"/>
    <property type="project" value="UniProtKB-KW"/>
</dbReference>
<keyword evidence="2 7" id="KW-0548">Nucleotidyltransferase</keyword>
<feature type="region of interest" description="Adenylyl transferase" evidence="7">
    <location>
        <begin position="463"/>
        <end position="956"/>
    </location>
</feature>
<evidence type="ECO:0000256" key="4">
    <source>
        <dbReference type="ARBA" id="ARBA00022840"/>
    </source>
</evidence>